<evidence type="ECO:0000256" key="1">
    <source>
        <dbReference type="SAM" id="MobiDB-lite"/>
    </source>
</evidence>
<protein>
    <submittedName>
        <fullName evidence="2">Uncharacterized protein</fullName>
    </submittedName>
</protein>
<sequence>MVKYTRKNLKKKGGKTLKKRGGWLFWKDPNNPNEEWGIPKIFSPKTPGDEIEDLQKNIENLKEQQNKCTTEIQPKIDKIQELIDQKQSSSSQSQQPAESQQYQEDPSQQDPSQQDPSQQPRQQMGGRRKKRRSKRRKSRK</sequence>
<accession>A0A6C0HYY4</accession>
<feature type="region of interest" description="Disordered" evidence="1">
    <location>
        <begin position="81"/>
        <end position="140"/>
    </location>
</feature>
<feature type="compositionally biased region" description="Basic residues" evidence="1">
    <location>
        <begin position="126"/>
        <end position="140"/>
    </location>
</feature>
<name>A0A6C0HYY4_9ZZZZ</name>
<feature type="region of interest" description="Disordered" evidence="1">
    <location>
        <begin position="1"/>
        <end position="37"/>
    </location>
</feature>
<evidence type="ECO:0000313" key="2">
    <source>
        <dbReference type="EMBL" id="QHT85759.1"/>
    </source>
</evidence>
<dbReference type="AlphaFoldDB" id="A0A6C0HYY4"/>
<feature type="compositionally biased region" description="Basic residues" evidence="1">
    <location>
        <begin position="1"/>
        <end position="21"/>
    </location>
</feature>
<proteinExistence type="predicted"/>
<organism evidence="2">
    <name type="scientific">viral metagenome</name>
    <dbReference type="NCBI Taxonomy" id="1070528"/>
    <lineage>
        <taxon>unclassified sequences</taxon>
        <taxon>metagenomes</taxon>
        <taxon>organismal metagenomes</taxon>
    </lineage>
</organism>
<reference evidence="2" key="1">
    <citation type="journal article" date="2020" name="Nature">
        <title>Giant virus diversity and host interactions through global metagenomics.</title>
        <authorList>
            <person name="Schulz F."/>
            <person name="Roux S."/>
            <person name="Paez-Espino D."/>
            <person name="Jungbluth S."/>
            <person name="Walsh D.A."/>
            <person name="Denef V.J."/>
            <person name="McMahon K.D."/>
            <person name="Konstantinidis K.T."/>
            <person name="Eloe-Fadrosh E.A."/>
            <person name="Kyrpides N.C."/>
            <person name="Woyke T."/>
        </authorList>
    </citation>
    <scope>NUCLEOTIDE SEQUENCE</scope>
    <source>
        <strain evidence="2">GVMAG-M-3300023184-182</strain>
    </source>
</reference>
<feature type="compositionally biased region" description="Low complexity" evidence="1">
    <location>
        <begin position="85"/>
        <end position="123"/>
    </location>
</feature>
<dbReference type="EMBL" id="MN740044">
    <property type="protein sequence ID" value="QHT85759.1"/>
    <property type="molecule type" value="Genomic_DNA"/>
</dbReference>